<accession>A0A438FQ13</accession>
<organism evidence="1 2">
    <name type="scientific">Vitis vinifera</name>
    <name type="common">Grape</name>
    <dbReference type="NCBI Taxonomy" id="29760"/>
    <lineage>
        <taxon>Eukaryota</taxon>
        <taxon>Viridiplantae</taxon>
        <taxon>Streptophyta</taxon>
        <taxon>Embryophyta</taxon>
        <taxon>Tracheophyta</taxon>
        <taxon>Spermatophyta</taxon>
        <taxon>Magnoliopsida</taxon>
        <taxon>eudicotyledons</taxon>
        <taxon>Gunneridae</taxon>
        <taxon>Pentapetalae</taxon>
        <taxon>rosids</taxon>
        <taxon>Vitales</taxon>
        <taxon>Vitaceae</taxon>
        <taxon>Viteae</taxon>
        <taxon>Vitis</taxon>
    </lineage>
</organism>
<sequence length="66" mass="7439">MIVPGSRKCWKRNGYLNLAGLNKELDELLLAVQKFKRDVKKKGRCGATIQQAIRRPAGNFIGNLQI</sequence>
<dbReference type="AlphaFoldDB" id="A0A438FQ13"/>
<dbReference type="EMBL" id="QGNW01000790">
    <property type="protein sequence ID" value="RVW62054.1"/>
    <property type="molecule type" value="Genomic_DNA"/>
</dbReference>
<dbReference type="Proteomes" id="UP000288805">
    <property type="component" value="Unassembled WGS sequence"/>
</dbReference>
<evidence type="ECO:0000313" key="2">
    <source>
        <dbReference type="Proteomes" id="UP000288805"/>
    </source>
</evidence>
<protein>
    <submittedName>
        <fullName evidence="1">Uncharacterized protein</fullName>
    </submittedName>
</protein>
<name>A0A438FQ13_VITVI</name>
<comment type="caution">
    <text evidence="1">The sequence shown here is derived from an EMBL/GenBank/DDBJ whole genome shotgun (WGS) entry which is preliminary data.</text>
</comment>
<reference evidence="1 2" key="1">
    <citation type="journal article" date="2018" name="PLoS Genet.">
        <title>Population sequencing reveals clonal diversity and ancestral inbreeding in the grapevine cultivar Chardonnay.</title>
        <authorList>
            <person name="Roach M.J."/>
            <person name="Johnson D.L."/>
            <person name="Bohlmann J."/>
            <person name="van Vuuren H.J."/>
            <person name="Jones S.J."/>
            <person name="Pretorius I.S."/>
            <person name="Schmidt S.A."/>
            <person name="Borneman A.R."/>
        </authorList>
    </citation>
    <scope>NUCLEOTIDE SEQUENCE [LARGE SCALE GENOMIC DNA]</scope>
    <source>
        <strain evidence="2">cv. Chardonnay</strain>
        <tissue evidence="1">Leaf</tissue>
    </source>
</reference>
<evidence type="ECO:0000313" key="1">
    <source>
        <dbReference type="EMBL" id="RVW62054.1"/>
    </source>
</evidence>
<gene>
    <name evidence="1" type="ORF">CK203_064931</name>
</gene>
<proteinExistence type="predicted"/>